<organism evidence="3 4">
    <name type="scientific">Anopheles minimus</name>
    <dbReference type="NCBI Taxonomy" id="112268"/>
    <lineage>
        <taxon>Eukaryota</taxon>
        <taxon>Metazoa</taxon>
        <taxon>Ecdysozoa</taxon>
        <taxon>Arthropoda</taxon>
        <taxon>Hexapoda</taxon>
        <taxon>Insecta</taxon>
        <taxon>Pterygota</taxon>
        <taxon>Neoptera</taxon>
        <taxon>Endopterygota</taxon>
        <taxon>Diptera</taxon>
        <taxon>Nematocera</taxon>
        <taxon>Culicoidea</taxon>
        <taxon>Culicidae</taxon>
        <taxon>Anophelinae</taxon>
        <taxon>Anopheles</taxon>
    </lineage>
</organism>
<keyword evidence="1" id="KW-0175">Coiled coil</keyword>
<dbReference type="Pfam" id="PF16043">
    <property type="entry name" value="DUF4795"/>
    <property type="match status" value="1"/>
</dbReference>
<proteinExistence type="predicted"/>
<sequence>MLKLAGALDNVVLRVGTQEPKVEKLETDTHCLGMLISEYEVIFRSTAKHLERHDVRVQEFERTFQRMDKERDALRAEVRSINEQVNYLTTVKADKVDVQTELNRRALGTDMQQRVPYTVFNDTGRDLTRMVTQLREELHEVDQNLKTVQYELVKGLGAKASAHDVTQIRKQLVGALGRWQKMEKEQQARTVIMGDSSSSAVTTICDTSSDSSKCLTCGIQTTLEGSRTVVPAKFVPVNRIKHGARNAGGMHTKCVPPEKVFRTGSLGVVKKATQHEKRADQQWKF</sequence>
<feature type="domain" description="DUF4795" evidence="2">
    <location>
        <begin position="48"/>
        <end position="190"/>
    </location>
</feature>
<keyword evidence="4" id="KW-1185">Reference proteome</keyword>
<evidence type="ECO:0000313" key="4">
    <source>
        <dbReference type="Proteomes" id="UP000075920"/>
    </source>
</evidence>
<evidence type="ECO:0000256" key="1">
    <source>
        <dbReference type="SAM" id="Coils"/>
    </source>
</evidence>
<name>A0A182W6Z8_9DIPT</name>
<dbReference type="AlphaFoldDB" id="A0A182W6Z8"/>
<reference evidence="4" key="1">
    <citation type="submission" date="2013-03" db="EMBL/GenBank/DDBJ databases">
        <title>The Genome Sequence of Anopheles minimus MINIMUS1.</title>
        <authorList>
            <consortium name="The Broad Institute Genomics Platform"/>
            <person name="Neafsey D.E."/>
            <person name="Walton C."/>
            <person name="Walker B."/>
            <person name="Young S.K."/>
            <person name="Zeng Q."/>
            <person name="Gargeya S."/>
            <person name="Fitzgerald M."/>
            <person name="Haas B."/>
            <person name="Abouelleil A."/>
            <person name="Allen A.W."/>
            <person name="Alvarado L."/>
            <person name="Arachchi H.M."/>
            <person name="Berlin A.M."/>
            <person name="Chapman S.B."/>
            <person name="Gainer-Dewar J."/>
            <person name="Goldberg J."/>
            <person name="Griggs A."/>
            <person name="Gujja S."/>
            <person name="Hansen M."/>
            <person name="Howarth C."/>
            <person name="Imamovic A."/>
            <person name="Ireland A."/>
            <person name="Larimer J."/>
            <person name="McCowan C."/>
            <person name="Murphy C."/>
            <person name="Pearson M."/>
            <person name="Poon T.W."/>
            <person name="Priest M."/>
            <person name="Roberts A."/>
            <person name="Saif S."/>
            <person name="Shea T."/>
            <person name="Sisk P."/>
            <person name="Sykes S."/>
            <person name="Wortman J."/>
            <person name="Nusbaum C."/>
            <person name="Birren B."/>
        </authorList>
    </citation>
    <scope>NUCLEOTIDE SEQUENCE [LARGE SCALE GENOMIC DNA]</scope>
    <source>
        <strain evidence="4">MINIMUS1</strain>
    </source>
</reference>
<dbReference type="EnsemblMetazoa" id="AMIN006120-RA">
    <property type="protein sequence ID" value="AMIN006120-PA"/>
    <property type="gene ID" value="AMIN006120"/>
</dbReference>
<feature type="coiled-coil region" evidence="1">
    <location>
        <begin position="50"/>
        <end position="84"/>
    </location>
</feature>
<dbReference type="InterPro" id="IPR032013">
    <property type="entry name" value="DUF4795"/>
</dbReference>
<reference evidence="3" key="2">
    <citation type="submission" date="2020-05" db="UniProtKB">
        <authorList>
            <consortium name="EnsemblMetazoa"/>
        </authorList>
    </citation>
    <scope>IDENTIFICATION</scope>
    <source>
        <strain evidence="3">MINIMUS1</strain>
    </source>
</reference>
<dbReference type="Proteomes" id="UP000075920">
    <property type="component" value="Unassembled WGS sequence"/>
</dbReference>
<evidence type="ECO:0000259" key="2">
    <source>
        <dbReference type="Pfam" id="PF16043"/>
    </source>
</evidence>
<dbReference type="VEuPathDB" id="VectorBase:AMIN006120"/>
<protein>
    <recommendedName>
        <fullName evidence="2">DUF4795 domain-containing protein</fullName>
    </recommendedName>
</protein>
<evidence type="ECO:0000313" key="3">
    <source>
        <dbReference type="EnsemblMetazoa" id="AMIN006120-PA"/>
    </source>
</evidence>
<accession>A0A182W6Z8</accession>